<dbReference type="SUPFAM" id="SSF50242">
    <property type="entry name" value="TIMP-like"/>
    <property type="match status" value="1"/>
</dbReference>
<name>A0AAF3J6B5_9BILA</name>
<evidence type="ECO:0000313" key="2">
    <source>
        <dbReference type="WBParaSite" id="MBELARI_LOCUS1894"/>
    </source>
</evidence>
<accession>A0AAF3J6B5</accession>
<reference evidence="2" key="1">
    <citation type="submission" date="2024-02" db="UniProtKB">
        <authorList>
            <consortium name="WormBaseParasite"/>
        </authorList>
    </citation>
    <scope>IDENTIFICATION</scope>
</reference>
<organism evidence="1 2">
    <name type="scientific">Mesorhabditis belari</name>
    <dbReference type="NCBI Taxonomy" id="2138241"/>
    <lineage>
        <taxon>Eukaryota</taxon>
        <taxon>Metazoa</taxon>
        <taxon>Ecdysozoa</taxon>
        <taxon>Nematoda</taxon>
        <taxon>Chromadorea</taxon>
        <taxon>Rhabditida</taxon>
        <taxon>Rhabditina</taxon>
        <taxon>Rhabditomorpha</taxon>
        <taxon>Rhabditoidea</taxon>
        <taxon>Rhabditidae</taxon>
        <taxon>Mesorhabditinae</taxon>
        <taxon>Mesorhabditis</taxon>
    </lineage>
</organism>
<proteinExistence type="predicted"/>
<dbReference type="InterPro" id="IPR008993">
    <property type="entry name" value="TIMP-like_OB-fold"/>
</dbReference>
<protein>
    <submittedName>
        <fullName evidence="2">Uncharacterized protein</fullName>
    </submittedName>
</protein>
<dbReference type="Gene3D" id="2.40.50.120">
    <property type="match status" value="1"/>
</dbReference>
<dbReference type="WBParaSite" id="MBELARI_LOCUS1894">
    <property type="protein sequence ID" value="MBELARI_LOCUS1894"/>
    <property type="gene ID" value="MBELARI_LOCUS1894"/>
</dbReference>
<sequence>MWQLKKEPIYAICSNDYVTRIRVSKLENYTCVQDEIRNRGCYMKAEVIEDFMAPLKETNRRSMKNRLKGDLNSAMCGVSLPQPGDYIMNAWPDDDAFRENACNLMRESYSEKRAAEIREIVKKCPKERRDWNYWVNKGNEMLSGPRN</sequence>
<dbReference type="AlphaFoldDB" id="A0AAF3J6B5"/>
<keyword evidence="1" id="KW-1185">Reference proteome</keyword>
<dbReference type="Proteomes" id="UP000887575">
    <property type="component" value="Unassembled WGS sequence"/>
</dbReference>
<evidence type="ECO:0000313" key="1">
    <source>
        <dbReference type="Proteomes" id="UP000887575"/>
    </source>
</evidence>